<proteinExistence type="predicted"/>
<evidence type="ECO:0000313" key="5">
    <source>
        <dbReference type="Proteomes" id="UP000175679"/>
    </source>
</evidence>
<dbReference type="SMART" id="SM00248">
    <property type="entry name" value="ANK"/>
    <property type="match status" value="4"/>
</dbReference>
<accession>A0A1E7QKN7</accession>
<dbReference type="SUPFAM" id="SSF48403">
    <property type="entry name" value="Ankyrin repeat"/>
    <property type="match status" value="1"/>
</dbReference>
<feature type="repeat" description="ANK" evidence="3">
    <location>
        <begin position="91"/>
        <end position="123"/>
    </location>
</feature>
<dbReference type="Pfam" id="PF12796">
    <property type="entry name" value="Ank_2"/>
    <property type="match status" value="1"/>
</dbReference>
<dbReference type="InterPro" id="IPR002110">
    <property type="entry name" value="Ankyrin_rpt"/>
</dbReference>
<keyword evidence="1" id="KW-0677">Repeat</keyword>
<dbReference type="InterPro" id="IPR036770">
    <property type="entry name" value="Ankyrin_rpt-contain_sf"/>
</dbReference>
<evidence type="ECO:0000256" key="1">
    <source>
        <dbReference type="ARBA" id="ARBA00022737"/>
    </source>
</evidence>
<feature type="repeat" description="ANK" evidence="3">
    <location>
        <begin position="124"/>
        <end position="156"/>
    </location>
</feature>
<sequence>MLIGSAHMARILSEVNNDPDLREENISGKIYEKLPVFHSEEWKKDNLNLDHEFTVGYCERTLLESASMGNFTNVMHYLIKAGASVDMKNANGNTVLHTVSTIGLEDGVRILINNNASIDAQDQNNHAPLHLAVANNHVRIVERLIEQGAKVNICNVEQQTPLHLAVNKEIENLLLKGGADPSLKDLSGHTPEYYSMPLSHFNNCS</sequence>
<comment type="caution">
    <text evidence="4">The sequence shown here is derived from an EMBL/GenBank/DDBJ whole genome shotgun (WGS) entry which is preliminary data.</text>
</comment>
<dbReference type="PANTHER" id="PTHR24171">
    <property type="entry name" value="ANKYRIN REPEAT DOMAIN-CONTAINING PROTEIN 39-RELATED"/>
    <property type="match status" value="1"/>
</dbReference>
<dbReference type="AlphaFoldDB" id="A0A1E7QKN7"/>
<evidence type="ECO:0000256" key="2">
    <source>
        <dbReference type="ARBA" id="ARBA00023043"/>
    </source>
</evidence>
<evidence type="ECO:0000313" key="4">
    <source>
        <dbReference type="EMBL" id="OEY87042.1"/>
    </source>
</evidence>
<reference evidence="4 5" key="1">
    <citation type="submission" date="2016-09" db="EMBL/GenBank/DDBJ databases">
        <title>Genomic evidence for plant-parasitic nematodes as the earliest Wolbachia hosts.</title>
        <authorList>
            <person name="Brown A.M."/>
            <person name="Wasala S.K."/>
            <person name="Howe D.K."/>
            <person name="Peetz A.B."/>
            <person name="Zasada I.A."/>
            <person name="Denver D.R."/>
        </authorList>
    </citation>
    <scope>NUCLEOTIDE SEQUENCE [LARGE SCALE GENOMIC DNA]</scope>
    <source>
        <strain evidence="5">wPpe</strain>
    </source>
</reference>
<dbReference type="PROSITE" id="PS50297">
    <property type="entry name" value="ANK_REP_REGION"/>
    <property type="match status" value="2"/>
</dbReference>
<protein>
    <submittedName>
        <fullName evidence="4">Uncharacterized protein</fullName>
    </submittedName>
</protein>
<evidence type="ECO:0000256" key="3">
    <source>
        <dbReference type="PROSITE-ProRule" id="PRU00023"/>
    </source>
</evidence>
<organism evidence="4 5">
    <name type="scientific">Wolbachia pipientis</name>
    <dbReference type="NCBI Taxonomy" id="955"/>
    <lineage>
        <taxon>Bacteria</taxon>
        <taxon>Pseudomonadati</taxon>
        <taxon>Pseudomonadota</taxon>
        <taxon>Alphaproteobacteria</taxon>
        <taxon>Rickettsiales</taxon>
        <taxon>Anaplasmataceae</taxon>
        <taxon>Wolbachieae</taxon>
        <taxon>Wolbachia</taxon>
    </lineage>
</organism>
<gene>
    <name evidence="4" type="ORF">BIY23_00955</name>
</gene>
<name>A0A1E7QKN7_WOLPI</name>
<dbReference type="Proteomes" id="UP000175679">
    <property type="component" value="Unassembled WGS sequence"/>
</dbReference>
<dbReference type="RefSeq" id="WP_070064692.1">
    <property type="nucleotide sequence ID" value="NZ_MJMG01000001.1"/>
</dbReference>
<keyword evidence="2 3" id="KW-0040">ANK repeat</keyword>
<keyword evidence="5" id="KW-1185">Reference proteome</keyword>
<dbReference type="Gene3D" id="1.25.40.20">
    <property type="entry name" value="Ankyrin repeat-containing domain"/>
    <property type="match status" value="2"/>
</dbReference>
<dbReference type="OrthoDB" id="7390289at2"/>
<dbReference type="EMBL" id="MJMG01000001">
    <property type="protein sequence ID" value="OEY87042.1"/>
    <property type="molecule type" value="Genomic_DNA"/>
</dbReference>
<dbReference type="PROSITE" id="PS50088">
    <property type="entry name" value="ANK_REPEAT"/>
    <property type="match status" value="2"/>
</dbReference>